<protein>
    <submittedName>
        <fullName evidence="1">Uncharacterized protein</fullName>
    </submittedName>
</protein>
<organism evidence="1 2">
    <name type="scientific">Tritrichomonas foetus</name>
    <dbReference type="NCBI Taxonomy" id="1144522"/>
    <lineage>
        <taxon>Eukaryota</taxon>
        <taxon>Metamonada</taxon>
        <taxon>Parabasalia</taxon>
        <taxon>Tritrichomonadida</taxon>
        <taxon>Tritrichomonadidae</taxon>
        <taxon>Tritrichomonas</taxon>
    </lineage>
</organism>
<comment type="caution">
    <text evidence="1">The sequence shown here is derived from an EMBL/GenBank/DDBJ whole genome shotgun (WGS) entry which is preliminary data.</text>
</comment>
<evidence type="ECO:0000313" key="2">
    <source>
        <dbReference type="Proteomes" id="UP000179807"/>
    </source>
</evidence>
<dbReference type="VEuPathDB" id="TrichDB:TRFO_17519"/>
<accession>A0A1J4KN64</accession>
<dbReference type="RefSeq" id="XP_068365811.1">
    <property type="nucleotide sequence ID" value="XM_068499634.1"/>
</dbReference>
<gene>
    <name evidence="1" type="ORF">TRFO_17519</name>
</gene>
<proteinExistence type="predicted"/>
<dbReference type="AlphaFoldDB" id="A0A1J4KN64"/>
<evidence type="ECO:0000313" key="1">
    <source>
        <dbReference type="EMBL" id="OHT12675.1"/>
    </source>
</evidence>
<sequence length="106" mass="12625">MYFEDFQMYQEFLKFKRLQEKTNMTNVEVSNNADISKNDVDNVPKHNTQVDEAMSVIDENVTQLKHHLDGEKNKNDEGDEEQRKICATFTIMASSRRRKTCREVYW</sequence>
<reference evidence="1" key="1">
    <citation type="submission" date="2016-10" db="EMBL/GenBank/DDBJ databases">
        <authorList>
            <person name="Benchimol M."/>
            <person name="Almeida L.G."/>
            <person name="Vasconcelos A.T."/>
            <person name="Perreira-Neves A."/>
            <person name="Rosa I.A."/>
            <person name="Tasca T."/>
            <person name="Bogo M.R."/>
            <person name="de Souza W."/>
        </authorList>
    </citation>
    <scope>NUCLEOTIDE SEQUENCE [LARGE SCALE GENOMIC DNA]</scope>
    <source>
        <strain evidence="1">K</strain>
    </source>
</reference>
<dbReference type="Proteomes" id="UP000179807">
    <property type="component" value="Unassembled WGS sequence"/>
</dbReference>
<name>A0A1J4KN64_9EUKA</name>
<dbReference type="EMBL" id="MLAK01000559">
    <property type="protein sequence ID" value="OHT12675.1"/>
    <property type="molecule type" value="Genomic_DNA"/>
</dbReference>
<dbReference type="GeneID" id="94834338"/>
<keyword evidence="2" id="KW-1185">Reference proteome</keyword>